<dbReference type="EC" id="2.3.3.14" evidence="3 8"/>
<sequence>MTRMAICDTTLRDGEQTAGVAFSSREKRAIARALDRVGVAEIELGVAAMGYDEVAEIRALAAQLTRAVPVVWCRLRLADLDMAEKTGVRRVHFAVPTSDRQLAGKLRADRDWALRETAALVYCAASRGLEVSVGAEDASRTDPDFLVQLAEVAAAAGAICFRIADTLGILDPMATYRLVSDLAARVPLPIEMHAHNDFGMATANTIMAAHAGATHLSVTVNGLGERAGNAALEEVGAALAANDIETGLDLRAFPALSAVVAEASGRALPPAKPITGAMAFAHECGIHVDAILKQADTYEDPRCAPGRFGRERQIVIGKHSGIAGLRAALAEAGLPATEEMAQCLRPLLRRHAVKAKRLATPEDLRRMVARIIAKTPPAVSLAPPALSPNNPDVPH</sequence>
<dbReference type="Gene3D" id="3.20.20.70">
    <property type="entry name" value="Aldolase class I"/>
    <property type="match status" value="1"/>
</dbReference>
<dbReference type="Pfam" id="PF00682">
    <property type="entry name" value="HMGL-like"/>
    <property type="match status" value="1"/>
</dbReference>
<evidence type="ECO:0000256" key="8">
    <source>
        <dbReference type="RuleBase" id="RU367143"/>
    </source>
</evidence>
<dbReference type="PANTHER" id="PTHR42880">
    <property type="entry name" value="HOMOCITRATE SYNTHASE"/>
    <property type="match status" value="1"/>
</dbReference>
<dbReference type="EMBL" id="BAABHW010000004">
    <property type="protein sequence ID" value="GAA5077249.1"/>
    <property type="molecule type" value="Genomic_DNA"/>
</dbReference>
<evidence type="ECO:0000256" key="3">
    <source>
        <dbReference type="ARBA" id="ARBA00012974"/>
    </source>
</evidence>
<dbReference type="PANTHER" id="PTHR42880:SF1">
    <property type="entry name" value="ISOPROPYLMALATE_HOMOCITRATE_CITRAMALATE SYNTHASE FAMILY PROTEIN"/>
    <property type="match status" value="1"/>
</dbReference>
<dbReference type="InterPro" id="IPR000891">
    <property type="entry name" value="PYR_CT"/>
</dbReference>
<accession>A0ABP9LJD7</accession>
<evidence type="ECO:0000313" key="10">
    <source>
        <dbReference type="EMBL" id="GAA5077249.1"/>
    </source>
</evidence>
<dbReference type="InterPro" id="IPR013477">
    <property type="entry name" value="NifV/FrbC"/>
</dbReference>
<proteinExistence type="inferred from homology"/>
<evidence type="ECO:0000256" key="4">
    <source>
        <dbReference type="ARBA" id="ARBA00020735"/>
    </source>
</evidence>
<keyword evidence="8" id="KW-0535">Nitrogen fixation</keyword>
<dbReference type="Proteomes" id="UP001499910">
    <property type="component" value="Unassembled WGS sequence"/>
</dbReference>
<evidence type="ECO:0000256" key="6">
    <source>
        <dbReference type="ARBA" id="ARBA00048019"/>
    </source>
</evidence>
<evidence type="ECO:0000313" key="11">
    <source>
        <dbReference type="Proteomes" id="UP001499910"/>
    </source>
</evidence>
<dbReference type="NCBIfam" id="TIGR02660">
    <property type="entry name" value="nifV_homocitr"/>
    <property type="match status" value="1"/>
</dbReference>
<dbReference type="RefSeq" id="WP_259549720.1">
    <property type="nucleotide sequence ID" value="NZ_BAABHW010000004.1"/>
</dbReference>
<dbReference type="InterPro" id="IPR002034">
    <property type="entry name" value="AIPM/Hcit_synth_CS"/>
</dbReference>
<comment type="caution">
    <text evidence="10">The sequence shown here is derived from an EMBL/GenBank/DDBJ whole genome shotgun (WGS) entry which is preliminary data.</text>
</comment>
<organism evidence="10 11">
    <name type="scientific">[Roseibacterium] beibuensis</name>
    <dbReference type="NCBI Taxonomy" id="1193142"/>
    <lineage>
        <taxon>Bacteria</taxon>
        <taxon>Pseudomonadati</taxon>
        <taxon>Pseudomonadota</taxon>
        <taxon>Alphaproteobacteria</taxon>
        <taxon>Rhodobacterales</taxon>
        <taxon>Roseobacteraceae</taxon>
        <taxon>Roseicyclus</taxon>
    </lineage>
</organism>
<dbReference type="PROSITE" id="PS00815">
    <property type="entry name" value="AIPM_HOMOCIT_SYNTH_1"/>
    <property type="match status" value="1"/>
</dbReference>
<evidence type="ECO:0000256" key="1">
    <source>
        <dbReference type="ARBA" id="ARBA00003050"/>
    </source>
</evidence>
<dbReference type="PROSITE" id="PS50991">
    <property type="entry name" value="PYR_CT"/>
    <property type="match status" value="1"/>
</dbReference>
<comment type="catalytic activity">
    <reaction evidence="6 8">
        <text>acetyl-CoA + 2-oxoglutarate + H2O = (2R)-homocitrate + CoA + H(+)</text>
        <dbReference type="Rhea" id="RHEA:12929"/>
        <dbReference type="ChEBI" id="CHEBI:15377"/>
        <dbReference type="ChEBI" id="CHEBI:15378"/>
        <dbReference type="ChEBI" id="CHEBI:16810"/>
        <dbReference type="ChEBI" id="CHEBI:57287"/>
        <dbReference type="ChEBI" id="CHEBI:57288"/>
        <dbReference type="ChEBI" id="CHEBI:58884"/>
        <dbReference type="EC" id="2.3.3.14"/>
    </reaction>
</comment>
<dbReference type="SUPFAM" id="SSF51569">
    <property type="entry name" value="Aldolase"/>
    <property type="match status" value="1"/>
</dbReference>
<evidence type="ECO:0000256" key="2">
    <source>
        <dbReference type="ARBA" id="ARBA00006154"/>
    </source>
</evidence>
<dbReference type="CDD" id="cd07939">
    <property type="entry name" value="DRE_TIM_NifV"/>
    <property type="match status" value="1"/>
</dbReference>
<reference evidence="11" key="1">
    <citation type="journal article" date="2019" name="Int. J. Syst. Evol. Microbiol.">
        <title>The Global Catalogue of Microorganisms (GCM) 10K type strain sequencing project: providing services to taxonomists for standard genome sequencing and annotation.</title>
        <authorList>
            <consortium name="The Broad Institute Genomics Platform"/>
            <consortium name="The Broad Institute Genome Sequencing Center for Infectious Disease"/>
            <person name="Wu L."/>
            <person name="Ma J."/>
        </authorList>
    </citation>
    <scope>NUCLEOTIDE SEQUENCE [LARGE SCALE GENOMIC DNA]</scope>
    <source>
        <strain evidence="11">JCM 18015</strain>
    </source>
</reference>
<protein>
    <recommendedName>
        <fullName evidence="4 8">Homocitrate synthase</fullName>
        <ecNumber evidence="3 8">2.3.3.14</ecNumber>
    </recommendedName>
</protein>
<gene>
    <name evidence="10" type="primary">nifV</name>
    <name evidence="10" type="ORF">GCM10023209_27260</name>
</gene>
<dbReference type="Pfam" id="PF22617">
    <property type="entry name" value="HCS_D2"/>
    <property type="match status" value="1"/>
</dbReference>
<comment type="function">
    <text evidence="1 8">This protein is a Fe-Mo-cofactor biosynthetic component.</text>
</comment>
<evidence type="ECO:0000259" key="9">
    <source>
        <dbReference type="PROSITE" id="PS50991"/>
    </source>
</evidence>
<evidence type="ECO:0000256" key="5">
    <source>
        <dbReference type="ARBA" id="ARBA00022679"/>
    </source>
</evidence>
<dbReference type="Gene3D" id="1.10.238.260">
    <property type="match status" value="1"/>
</dbReference>
<name>A0ABP9LJD7_9RHOB</name>
<comment type="similarity">
    <text evidence="2 7">Belongs to the alpha-IPM synthase/homocitrate synthase family.</text>
</comment>
<dbReference type="PROSITE" id="PS00816">
    <property type="entry name" value="AIPM_HOMOCIT_SYNTH_2"/>
    <property type="match status" value="1"/>
</dbReference>
<keyword evidence="11" id="KW-1185">Reference proteome</keyword>
<keyword evidence="5 7" id="KW-0808">Transferase</keyword>
<dbReference type="InterPro" id="IPR013785">
    <property type="entry name" value="Aldolase_TIM"/>
</dbReference>
<feature type="domain" description="Pyruvate carboxyltransferase" evidence="9">
    <location>
        <begin position="4"/>
        <end position="254"/>
    </location>
</feature>
<evidence type="ECO:0000256" key="7">
    <source>
        <dbReference type="RuleBase" id="RU003523"/>
    </source>
</evidence>
<dbReference type="InterPro" id="IPR054691">
    <property type="entry name" value="LeuA/HCS_post-cat"/>
</dbReference>